<proteinExistence type="inferred from homology"/>
<dbReference type="Proteomes" id="UP000305238">
    <property type="component" value="Unassembled WGS sequence"/>
</dbReference>
<dbReference type="OrthoDB" id="9810967at2"/>
<dbReference type="Gene3D" id="3.40.50.1360">
    <property type="match status" value="1"/>
</dbReference>
<evidence type="ECO:0000313" key="9">
    <source>
        <dbReference type="EMBL" id="TMR27986.1"/>
    </source>
</evidence>
<dbReference type="NCBIfam" id="TIGR01198">
    <property type="entry name" value="pgl"/>
    <property type="match status" value="1"/>
</dbReference>
<keyword evidence="10" id="KW-1185">Reference proteome</keyword>
<dbReference type="GO" id="GO:0017057">
    <property type="term" value="F:6-phosphogluconolactonase activity"/>
    <property type="evidence" value="ECO:0007669"/>
    <property type="project" value="UniProtKB-UniRule"/>
</dbReference>
<dbReference type="AlphaFoldDB" id="A0A5S4G4R8"/>
<sequence length="251" mass="25611">MSAPAVLVHRDQELLAAAAAARLLTRIADAQAARGAASVVLTGGGVGTAVLAAVAASGARDAVDWSRVDVWWGDERFRPAGDPERNETGARAALLDHVPVDPARVHVMAGPDGPDGDHPDAAAERYAAELRAAAGPGGGPVPEFDVLMLGVGPDAHVASLFPGLPGLRDERPVVAVRDSPKPPPTRISLTFPSLRAAREVWVLAAGASKAEAVRLALAAGTDVARAPAAGARGRDRTLFLLDSAAAAELPD</sequence>
<dbReference type="GO" id="GO:0005975">
    <property type="term" value="P:carbohydrate metabolic process"/>
    <property type="evidence" value="ECO:0007669"/>
    <property type="project" value="UniProtKB-UniRule"/>
</dbReference>
<protein>
    <recommendedName>
        <fullName evidence="6 7">6-phosphogluconolactonase</fullName>
        <shortName evidence="7">6PGL</shortName>
        <ecNumber evidence="5 7">3.1.1.31</ecNumber>
    </recommendedName>
</protein>
<dbReference type="InterPro" id="IPR037171">
    <property type="entry name" value="NagB/RpiA_transferase-like"/>
</dbReference>
<evidence type="ECO:0000256" key="6">
    <source>
        <dbReference type="ARBA" id="ARBA00020337"/>
    </source>
</evidence>
<name>A0A5S4G4R8_9ACTN</name>
<evidence type="ECO:0000259" key="8">
    <source>
        <dbReference type="Pfam" id="PF01182"/>
    </source>
</evidence>
<comment type="pathway">
    <text evidence="3 7">Carbohydrate degradation; pentose phosphate pathway; D-ribulose 5-phosphate from D-glucose 6-phosphate (oxidative stage): step 2/3.</text>
</comment>
<dbReference type="PANTHER" id="PTHR11054:SF0">
    <property type="entry name" value="6-PHOSPHOGLUCONOLACTONASE"/>
    <property type="match status" value="1"/>
</dbReference>
<dbReference type="InterPro" id="IPR005900">
    <property type="entry name" value="6-phosphogluconolactonase_DevB"/>
</dbReference>
<comment type="catalytic activity">
    <reaction evidence="1 7">
        <text>6-phospho-D-glucono-1,5-lactone + H2O = 6-phospho-D-gluconate + H(+)</text>
        <dbReference type="Rhea" id="RHEA:12556"/>
        <dbReference type="ChEBI" id="CHEBI:15377"/>
        <dbReference type="ChEBI" id="CHEBI:15378"/>
        <dbReference type="ChEBI" id="CHEBI:57955"/>
        <dbReference type="ChEBI" id="CHEBI:58759"/>
        <dbReference type="EC" id="3.1.1.31"/>
    </reaction>
</comment>
<dbReference type="InterPro" id="IPR039104">
    <property type="entry name" value="6PGL"/>
</dbReference>
<evidence type="ECO:0000256" key="7">
    <source>
        <dbReference type="RuleBase" id="RU365095"/>
    </source>
</evidence>
<evidence type="ECO:0000256" key="4">
    <source>
        <dbReference type="ARBA" id="ARBA00010662"/>
    </source>
</evidence>
<dbReference type="SUPFAM" id="SSF100950">
    <property type="entry name" value="NagB/RpiA/CoA transferase-like"/>
    <property type="match status" value="1"/>
</dbReference>
<evidence type="ECO:0000256" key="3">
    <source>
        <dbReference type="ARBA" id="ARBA00004961"/>
    </source>
</evidence>
<gene>
    <name evidence="7 9" type="primary">pgl</name>
    <name evidence="9" type="ORF">ETD96_38365</name>
</gene>
<dbReference type="CDD" id="cd01400">
    <property type="entry name" value="6PGL"/>
    <property type="match status" value="1"/>
</dbReference>
<accession>A0A5S4G4R8</accession>
<dbReference type="RefSeq" id="WP_138641401.1">
    <property type="nucleotide sequence ID" value="NZ_JASWDG010000025.1"/>
</dbReference>
<dbReference type="PANTHER" id="PTHR11054">
    <property type="entry name" value="6-PHOSPHOGLUCONOLACTONASE"/>
    <property type="match status" value="1"/>
</dbReference>
<dbReference type="EC" id="3.1.1.31" evidence="5 7"/>
<evidence type="ECO:0000256" key="2">
    <source>
        <dbReference type="ARBA" id="ARBA00002681"/>
    </source>
</evidence>
<dbReference type="Pfam" id="PF01182">
    <property type="entry name" value="Glucosamine_iso"/>
    <property type="match status" value="1"/>
</dbReference>
<organism evidence="9 10">
    <name type="scientific">Actinomadura geliboluensis</name>
    <dbReference type="NCBI Taxonomy" id="882440"/>
    <lineage>
        <taxon>Bacteria</taxon>
        <taxon>Bacillati</taxon>
        <taxon>Actinomycetota</taxon>
        <taxon>Actinomycetes</taxon>
        <taxon>Streptosporangiales</taxon>
        <taxon>Thermomonosporaceae</taxon>
        <taxon>Actinomadura</taxon>
    </lineage>
</organism>
<comment type="similarity">
    <text evidence="4 7">Belongs to the glucosamine/galactosamine-6-phosphate isomerase family. 6-phosphogluconolactonase subfamily.</text>
</comment>
<comment type="caution">
    <text evidence="9">The sequence shown here is derived from an EMBL/GenBank/DDBJ whole genome shotgun (WGS) entry which is preliminary data.</text>
</comment>
<dbReference type="EMBL" id="VCKZ01000459">
    <property type="protein sequence ID" value="TMR27986.1"/>
    <property type="molecule type" value="Genomic_DNA"/>
</dbReference>
<dbReference type="GO" id="GO:0006098">
    <property type="term" value="P:pentose-phosphate shunt"/>
    <property type="evidence" value="ECO:0007669"/>
    <property type="project" value="UniProtKB-UniPathway"/>
</dbReference>
<feature type="domain" description="Glucosamine/galactosamine-6-phosphate isomerase" evidence="8">
    <location>
        <begin position="11"/>
        <end position="236"/>
    </location>
</feature>
<keyword evidence="7 9" id="KW-0378">Hydrolase</keyword>
<evidence type="ECO:0000313" key="10">
    <source>
        <dbReference type="Proteomes" id="UP000305238"/>
    </source>
</evidence>
<evidence type="ECO:0000256" key="1">
    <source>
        <dbReference type="ARBA" id="ARBA00000832"/>
    </source>
</evidence>
<reference evidence="9 10" key="1">
    <citation type="submission" date="2019-05" db="EMBL/GenBank/DDBJ databases">
        <title>Draft genome sequence of Actinomadura geliboluensis A8036.</title>
        <authorList>
            <person name="Saricaoglu S."/>
            <person name="Isik K."/>
        </authorList>
    </citation>
    <scope>NUCLEOTIDE SEQUENCE [LARGE SCALE GENOMIC DNA]</scope>
    <source>
        <strain evidence="9 10">A8036</strain>
    </source>
</reference>
<evidence type="ECO:0000256" key="5">
    <source>
        <dbReference type="ARBA" id="ARBA00013198"/>
    </source>
</evidence>
<comment type="function">
    <text evidence="2 7">Hydrolysis of 6-phosphogluconolactone to 6-phosphogluconate.</text>
</comment>
<dbReference type="UniPathway" id="UPA00115">
    <property type="reaction ID" value="UER00409"/>
</dbReference>
<dbReference type="InterPro" id="IPR006148">
    <property type="entry name" value="Glc/Gal-6P_isomerase"/>
</dbReference>